<dbReference type="EMBL" id="DXGD01000267">
    <property type="protein sequence ID" value="HIW99913.1"/>
    <property type="molecule type" value="Genomic_DNA"/>
</dbReference>
<organism evidence="3 4">
    <name type="scientific">Candidatus Nesterenkonia stercoripullorum</name>
    <dbReference type="NCBI Taxonomy" id="2838701"/>
    <lineage>
        <taxon>Bacteria</taxon>
        <taxon>Bacillati</taxon>
        <taxon>Actinomycetota</taxon>
        <taxon>Actinomycetes</taxon>
        <taxon>Micrococcales</taxon>
        <taxon>Micrococcaceae</taxon>
        <taxon>Nesterenkonia</taxon>
    </lineage>
</organism>
<evidence type="ECO:0000313" key="4">
    <source>
        <dbReference type="Proteomes" id="UP000824151"/>
    </source>
</evidence>
<feature type="compositionally biased region" description="Basic and acidic residues" evidence="1">
    <location>
        <begin position="176"/>
        <end position="193"/>
    </location>
</feature>
<feature type="region of interest" description="Disordered" evidence="1">
    <location>
        <begin position="158"/>
        <end position="207"/>
    </location>
</feature>
<dbReference type="AlphaFoldDB" id="A0A9D1UT31"/>
<comment type="caution">
    <text evidence="3">The sequence shown here is derived from an EMBL/GenBank/DDBJ whole genome shotgun (WGS) entry which is preliminary data.</text>
</comment>
<keyword evidence="2" id="KW-0812">Transmembrane</keyword>
<protein>
    <submittedName>
        <fullName evidence="3">Uncharacterized protein</fullName>
    </submittedName>
</protein>
<feature type="transmembrane region" description="Helical" evidence="2">
    <location>
        <begin position="41"/>
        <end position="61"/>
    </location>
</feature>
<gene>
    <name evidence="3" type="ORF">H9871_07185</name>
</gene>
<sequence>MSPHHDQNRYPADPGQMTRIERRRSRSRLRRAGKSLRGSRLVRGAGVAALAAVVIGSTTTLSRFADMAIIRADVSSGIELAALSGDETIVAVSARPGTELAQLSTDELVPGATVEVPLRLANNSPGSAIAPTITVTAEPGDDTGVELLRHFTAEILQGQGDERRDITEPPQEPEEDASRLEVRAAPDRLEPREGAPQQAGEAYTGGPDAADTYTILLTLEDVPELRAISGASWNVSISLEGMSHL</sequence>
<name>A0A9D1UT31_9MICC</name>
<evidence type="ECO:0000313" key="3">
    <source>
        <dbReference type="EMBL" id="HIW99913.1"/>
    </source>
</evidence>
<evidence type="ECO:0000256" key="2">
    <source>
        <dbReference type="SAM" id="Phobius"/>
    </source>
</evidence>
<accession>A0A9D1UT31</accession>
<proteinExistence type="predicted"/>
<feature type="region of interest" description="Disordered" evidence="1">
    <location>
        <begin position="1"/>
        <end position="35"/>
    </location>
</feature>
<keyword evidence="2" id="KW-0472">Membrane</keyword>
<evidence type="ECO:0000256" key="1">
    <source>
        <dbReference type="SAM" id="MobiDB-lite"/>
    </source>
</evidence>
<dbReference type="Proteomes" id="UP000824151">
    <property type="component" value="Unassembled WGS sequence"/>
</dbReference>
<feature type="compositionally biased region" description="Basic residues" evidence="1">
    <location>
        <begin position="21"/>
        <end position="34"/>
    </location>
</feature>
<reference evidence="3" key="2">
    <citation type="submission" date="2021-04" db="EMBL/GenBank/DDBJ databases">
        <authorList>
            <person name="Gilroy R."/>
        </authorList>
    </citation>
    <scope>NUCLEOTIDE SEQUENCE</scope>
    <source>
        <strain evidence="3">ChiHejej3B27-3195</strain>
    </source>
</reference>
<keyword evidence="2" id="KW-1133">Transmembrane helix</keyword>
<reference evidence="3" key="1">
    <citation type="journal article" date="2021" name="PeerJ">
        <title>Extensive microbial diversity within the chicken gut microbiome revealed by metagenomics and culture.</title>
        <authorList>
            <person name="Gilroy R."/>
            <person name="Ravi A."/>
            <person name="Getino M."/>
            <person name="Pursley I."/>
            <person name="Horton D.L."/>
            <person name="Alikhan N.F."/>
            <person name="Baker D."/>
            <person name="Gharbi K."/>
            <person name="Hall N."/>
            <person name="Watson M."/>
            <person name="Adriaenssens E.M."/>
            <person name="Foster-Nyarko E."/>
            <person name="Jarju S."/>
            <person name="Secka A."/>
            <person name="Antonio M."/>
            <person name="Oren A."/>
            <person name="Chaudhuri R.R."/>
            <person name="La Ragione R."/>
            <person name="Hildebrand F."/>
            <person name="Pallen M.J."/>
        </authorList>
    </citation>
    <scope>NUCLEOTIDE SEQUENCE</scope>
    <source>
        <strain evidence="3">ChiHejej3B27-3195</strain>
    </source>
</reference>